<dbReference type="Gene3D" id="3.90.550.50">
    <property type="match status" value="1"/>
</dbReference>
<evidence type="ECO:0000256" key="7">
    <source>
        <dbReference type="ARBA" id="ARBA00022989"/>
    </source>
</evidence>
<keyword evidence="10" id="KW-0325">Glycoprotein</keyword>
<keyword evidence="7" id="KW-1133">Transmembrane helix</keyword>
<evidence type="ECO:0000256" key="10">
    <source>
        <dbReference type="ARBA" id="ARBA00023180"/>
    </source>
</evidence>
<protein>
    <recommendedName>
        <fullName evidence="11">Hexosyltransferase</fullName>
        <ecNumber evidence="11">2.4.1.-</ecNumber>
    </recommendedName>
</protein>
<evidence type="ECO:0000313" key="15">
    <source>
        <dbReference type="RefSeq" id="XP_033235255.1"/>
    </source>
</evidence>
<dbReference type="ExpressionAtlas" id="A0A6I8VVY8">
    <property type="expression patterns" value="baseline"/>
</dbReference>
<dbReference type="GO" id="GO:0006493">
    <property type="term" value="P:protein O-linked glycosylation"/>
    <property type="evidence" value="ECO:0007669"/>
    <property type="project" value="TreeGrafter"/>
</dbReference>
<evidence type="ECO:0000313" key="14">
    <source>
        <dbReference type="Proteomes" id="UP000001819"/>
    </source>
</evidence>
<sequence length="432" mass="49627">MRFFMVLGAVIIITLIDASFSAEESKYVPSIGGFPMRHKIEKNVLSTIPSRRPSENHGSNIGNDPLTERSNKLEKKKLSVVHSSIQAFSADSNPLLKTAENEDIKTIKPSQFNKNRSKSRKKAHSRKKPHKPVPVVSPVKGISSVQASSAAPLLPDRPVLTMKIYEPGHLNKEIDIKSICRHRGKYLKLLILIASEHSHFMARMSIRHTWMHYGSRRDVGMAFVLGRTINASLTESLNKENYIYGDMIRGHFMDSYNNLTLKTISLLEWTDTHCPRVKYILKTDDDMFINVLKLLDFIEGKKKARSIYGRLARKWKPIRSQKSKSFVSRQQFRGTVYPPFTTGPAYLLTGDIVHELYVQSLNTYYMPLEDVFITGIVAKRLKIRREHAKEFRNSRISFLPCNIRNAISVHKIKPIEQYNLWRNLMDSTKKCE</sequence>
<evidence type="ECO:0000256" key="8">
    <source>
        <dbReference type="ARBA" id="ARBA00023034"/>
    </source>
</evidence>
<gene>
    <name evidence="15" type="primary">LOC26533173</name>
</gene>
<comment type="subcellular location">
    <subcellularLocation>
        <location evidence="1 11">Golgi apparatus membrane</location>
        <topology evidence="1 11">Single-pass type II membrane protein</topology>
    </subcellularLocation>
</comment>
<dbReference type="Proteomes" id="UP000001819">
    <property type="component" value="Chromosome 4"/>
</dbReference>
<keyword evidence="5" id="KW-0812">Transmembrane</keyword>
<reference evidence="15" key="1">
    <citation type="submission" date="2025-08" db="UniProtKB">
        <authorList>
            <consortium name="RefSeq"/>
        </authorList>
    </citation>
    <scope>IDENTIFICATION</scope>
    <source>
        <strain evidence="15">MV-25-SWS-2005</strain>
        <tissue evidence="15">Whole body</tissue>
    </source>
</reference>
<evidence type="ECO:0000256" key="13">
    <source>
        <dbReference type="SAM" id="SignalP"/>
    </source>
</evidence>
<keyword evidence="6" id="KW-0735">Signal-anchor</keyword>
<evidence type="ECO:0000256" key="6">
    <source>
        <dbReference type="ARBA" id="ARBA00022968"/>
    </source>
</evidence>
<evidence type="ECO:0000256" key="2">
    <source>
        <dbReference type="ARBA" id="ARBA00008661"/>
    </source>
</evidence>
<evidence type="ECO:0000256" key="9">
    <source>
        <dbReference type="ARBA" id="ARBA00023136"/>
    </source>
</evidence>
<keyword evidence="4" id="KW-0808">Transferase</keyword>
<comment type="similarity">
    <text evidence="2 11">Belongs to the glycosyltransferase 31 family.</text>
</comment>
<evidence type="ECO:0000256" key="1">
    <source>
        <dbReference type="ARBA" id="ARBA00004323"/>
    </source>
</evidence>
<dbReference type="AlphaFoldDB" id="A0A6I8VVY8"/>
<dbReference type="EC" id="2.4.1.-" evidence="11"/>
<organism evidence="14 15">
    <name type="scientific">Drosophila pseudoobscura pseudoobscura</name>
    <name type="common">Fruit fly</name>
    <dbReference type="NCBI Taxonomy" id="46245"/>
    <lineage>
        <taxon>Eukaryota</taxon>
        <taxon>Metazoa</taxon>
        <taxon>Ecdysozoa</taxon>
        <taxon>Arthropoda</taxon>
        <taxon>Hexapoda</taxon>
        <taxon>Insecta</taxon>
        <taxon>Pterygota</taxon>
        <taxon>Neoptera</taxon>
        <taxon>Endopterygota</taxon>
        <taxon>Diptera</taxon>
        <taxon>Brachycera</taxon>
        <taxon>Muscomorpha</taxon>
        <taxon>Ephydroidea</taxon>
        <taxon>Drosophilidae</taxon>
        <taxon>Drosophila</taxon>
        <taxon>Sophophora</taxon>
    </lineage>
</organism>
<dbReference type="PANTHER" id="PTHR11214:SF379">
    <property type="entry name" value="HEXOSYLTRANSFERASE-RELATED"/>
    <property type="match status" value="1"/>
</dbReference>
<evidence type="ECO:0000256" key="11">
    <source>
        <dbReference type="RuleBase" id="RU363063"/>
    </source>
</evidence>
<dbReference type="InterPro" id="IPR002659">
    <property type="entry name" value="Glyco_trans_31"/>
</dbReference>
<dbReference type="Pfam" id="PF01762">
    <property type="entry name" value="Galactosyl_T"/>
    <property type="match status" value="1"/>
</dbReference>
<evidence type="ECO:0000256" key="3">
    <source>
        <dbReference type="ARBA" id="ARBA00022676"/>
    </source>
</evidence>
<feature type="region of interest" description="Disordered" evidence="12">
    <location>
        <begin position="47"/>
        <end position="69"/>
    </location>
</feature>
<evidence type="ECO:0000256" key="12">
    <source>
        <dbReference type="SAM" id="MobiDB-lite"/>
    </source>
</evidence>
<dbReference type="GO" id="GO:0016758">
    <property type="term" value="F:hexosyltransferase activity"/>
    <property type="evidence" value="ECO:0007669"/>
    <property type="project" value="InterPro"/>
</dbReference>
<evidence type="ECO:0000256" key="4">
    <source>
        <dbReference type="ARBA" id="ARBA00022679"/>
    </source>
</evidence>
<name>A0A6I8VVY8_DROPS</name>
<dbReference type="FunFam" id="3.90.550.50:FF:000001">
    <property type="entry name" value="Hexosyltransferase"/>
    <property type="match status" value="1"/>
</dbReference>
<feature type="signal peptide" evidence="13">
    <location>
        <begin position="1"/>
        <end position="21"/>
    </location>
</feature>
<keyword evidence="8 11" id="KW-0333">Golgi apparatus</keyword>
<proteinExistence type="inferred from homology"/>
<keyword evidence="3 11" id="KW-0328">Glycosyltransferase</keyword>
<dbReference type="RefSeq" id="XP_033235255.1">
    <property type="nucleotide sequence ID" value="XM_033379364.1"/>
</dbReference>
<evidence type="ECO:0000256" key="5">
    <source>
        <dbReference type="ARBA" id="ARBA00022692"/>
    </source>
</evidence>
<dbReference type="GO" id="GO:0000139">
    <property type="term" value="C:Golgi membrane"/>
    <property type="evidence" value="ECO:0007669"/>
    <property type="project" value="UniProtKB-SubCell"/>
</dbReference>
<accession>A0A6I8VVY8</accession>
<keyword evidence="14" id="KW-1185">Reference proteome</keyword>
<keyword evidence="13" id="KW-0732">Signal</keyword>
<dbReference type="InParanoid" id="A0A6I8VVY8"/>
<feature type="chain" id="PRO_5026268289" description="Hexosyltransferase" evidence="13">
    <location>
        <begin position="22"/>
        <end position="432"/>
    </location>
</feature>
<keyword evidence="9" id="KW-0472">Membrane</keyword>
<dbReference type="PANTHER" id="PTHR11214">
    <property type="entry name" value="BETA-1,3-N-ACETYLGLUCOSAMINYLTRANSFERASE"/>
    <property type="match status" value="1"/>
</dbReference>
<feature type="region of interest" description="Disordered" evidence="12">
    <location>
        <begin position="100"/>
        <end position="137"/>
    </location>
</feature>
<feature type="compositionally biased region" description="Basic residues" evidence="12">
    <location>
        <begin position="115"/>
        <end position="131"/>
    </location>
</feature>